<comment type="caution">
    <text evidence="2">The sequence shown here is derived from an EMBL/GenBank/DDBJ whole genome shotgun (WGS) entry which is preliminary data.</text>
</comment>
<feature type="non-terminal residue" evidence="2">
    <location>
        <position position="1"/>
    </location>
</feature>
<reference evidence="2 3" key="1">
    <citation type="journal article" date="2024" name="J Genomics">
        <title>Draft genome sequencing and assembly of Favolaschia claudopus CIRM-BRFM 2984 isolated from oak limbs.</title>
        <authorList>
            <person name="Navarro D."/>
            <person name="Drula E."/>
            <person name="Chaduli D."/>
            <person name="Cazenave R."/>
            <person name="Ahrendt S."/>
            <person name="Wang J."/>
            <person name="Lipzen A."/>
            <person name="Daum C."/>
            <person name="Barry K."/>
            <person name="Grigoriev I.V."/>
            <person name="Favel A."/>
            <person name="Rosso M.N."/>
            <person name="Martin F."/>
        </authorList>
    </citation>
    <scope>NUCLEOTIDE SEQUENCE [LARGE SCALE GENOMIC DNA]</scope>
    <source>
        <strain evidence="2 3">CIRM-BRFM 2984</strain>
    </source>
</reference>
<name>A0AAV9ZVI9_9AGAR</name>
<dbReference type="AlphaFoldDB" id="A0AAV9ZVI9"/>
<dbReference type="GO" id="GO:0005682">
    <property type="term" value="C:U5 snRNP"/>
    <property type="evidence" value="ECO:0007669"/>
    <property type="project" value="TreeGrafter"/>
</dbReference>
<dbReference type="PANTHER" id="PTHR11140:SF0">
    <property type="entry name" value="PRE-MRNA-PROCESSING-SPLICING FACTOR 8"/>
    <property type="match status" value="1"/>
</dbReference>
<dbReference type="InterPro" id="IPR012591">
    <property type="entry name" value="PRO8NT"/>
</dbReference>
<evidence type="ECO:0000313" key="3">
    <source>
        <dbReference type="Proteomes" id="UP001362999"/>
    </source>
</evidence>
<protein>
    <submittedName>
        <fullName evidence="2">NUC069, PrP8 N-terminal domain-containing protein</fullName>
    </submittedName>
</protein>
<dbReference type="GO" id="GO:0030620">
    <property type="term" value="F:U2 snRNA binding"/>
    <property type="evidence" value="ECO:0007669"/>
    <property type="project" value="TreeGrafter"/>
</dbReference>
<dbReference type="InterPro" id="IPR027652">
    <property type="entry name" value="PRP8"/>
</dbReference>
<feature type="domain" description="PRO8NT" evidence="1">
    <location>
        <begin position="32"/>
        <end position="83"/>
    </location>
</feature>
<accession>A0AAV9ZVI9</accession>
<dbReference type="GO" id="GO:0030623">
    <property type="term" value="F:U5 snRNA binding"/>
    <property type="evidence" value="ECO:0007669"/>
    <property type="project" value="TreeGrafter"/>
</dbReference>
<keyword evidence="3" id="KW-1185">Reference proteome</keyword>
<dbReference type="EMBL" id="JAWWNJ010000107">
    <property type="protein sequence ID" value="KAK6992802.1"/>
    <property type="molecule type" value="Genomic_DNA"/>
</dbReference>
<sequence length="83" mass="9498">PSAVAQKSMKCTQMQRKRYGEKRKGGYVDLGKQDLPPGHVRKIIKDHGDMSNRKFRNDKRVHLGALKYVPPAVIKLLENIPYP</sequence>
<organism evidence="2 3">
    <name type="scientific">Favolaschia claudopus</name>
    <dbReference type="NCBI Taxonomy" id="2862362"/>
    <lineage>
        <taxon>Eukaryota</taxon>
        <taxon>Fungi</taxon>
        <taxon>Dikarya</taxon>
        <taxon>Basidiomycota</taxon>
        <taxon>Agaricomycotina</taxon>
        <taxon>Agaricomycetes</taxon>
        <taxon>Agaricomycetidae</taxon>
        <taxon>Agaricales</taxon>
        <taxon>Marasmiineae</taxon>
        <taxon>Mycenaceae</taxon>
        <taxon>Favolaschia</taxon>
    </lineage>
</organism>
<evidence type="ECO:0000259" key="1">
    <source>
        <dbReference type="Pfam" id="PF08082"/>
    </source>
</evidence>
<dbReference type="Proteomes" id="UP001362999">
    <property type="component" value="Unassembled WGS sequence"/>
</dbReference>
<dbReference type="GO" id="GO:0017070">
    <property type="term" value="F:U6 snRNA binding"/>
    <property type="evidence" value="ECO:0007669"/>
    <property type="project" value="TreeGrafter"/>
</dbReference>
<dbReference type="Pfam" id="PF08082">
    <property type="entry name" value="PRO8NT"/>
    <property type="match status" value="1"/>
</dbReference>
<dbReference type="GO" id="GO:0071013">
    <property type="term" value="C:catalytic step 2 spliceosome"/>
    <property type="evidence" value="ECO:0007669"/>
    <property type="project" value="TreeGrafter"/>
</dbReference>
<dbReference type="PANTHER" id="PTHR11140">
    <property type="entry name" value="PRE-MRNA SPLICING FACTOR PRP8"/>
    <property type="match status" value="1"/>
</dbReference>
<proteinExistence type="predicted"/>
<gene>
    <name evidence="2" type="ORF">R3P38DRAFT_2475140</name>
</gene>
<feature type="non-terminal residue" evidence="2">
    <location>
        <position position="83"/>
    </location>
</feature>
<dbReference type="GO" id="GO:0000244">
    <property type="term" value="P:spliceosomal tri-snRNP complex assembly"/>
    <property type="evidence" value="ECO:0007669"/>
    <property type="project" value="TreeGrafter"/>
</dbReference>
<evidence type="ECO:0000313" key="2">
    <source>
        <dbReference type="EMBL" id="KAK6992802.1"/>
    </source>
</evidence>
<dbReference type="GO" id="GO:0030619">
    <property type="term" value="F:U1 snRNA binding"/>
    <property type="evidence" value="ECO:0007669"/>
    <property type="project" value="TreeGrafter"/>
</dbReference>
<dbReference type="GO" id="GO:0097157">
    <property type="term" value="F:pre-mRNA intronic binding"/>
    <property type="evidence" value="ECO:0007669"/>
    <property type="project" value="TreeGrafter"/>
</dbReference>